<dbReference type="RefSeq" id="WP_144350931.1">
    <property type="nucleotide sequence ID" value="NZ_CP036259.1"/>
</dbReference>
<dbReference type="AlphaFoldDB" id="A0A517DVU3"/>
<evidence type="ECO:0000313" key="2">
    <source>
        <dbReference type="EMBL" id="QDR81443.1"/>
    </source>
</evidence>
<reference evidence="2 3" key="1">
    <citation type="submission" date="2019-02" db="EMBL/GenBank/DDBJ databases">
        <title>Closed genome of Sporomusa termitida DSM 4440.</title>
        <authorList>
            <person name="Poehlein A."/>
            <person name="Daniel R."/>
        </authorList>
    </citation>
    <scope>NUCLEOTIDE SEQUENCE [LARGE SCALE GENOMIC DNA]</scope>
    <source>
        <strain evidence="2 3">DSM 4440</strain>
    </source>
</reference>
<protein>
    <recommendedName>
        <fullName evidence="1">Prenylated flavin chaperone LpdD-like domain-containing protein</fullName>
    </recommendedName>
</protein>
<evidence type="ECO:0000313" key="3">
    <source>
        <dbReference type="Proteomes" id="UP000320776"/>
    </source>
</evidence>
<keyword evidence="3" id="KW-1185">Reference proteome</keyword>
<dbReference type="OrthoDB" id="5878625at2"/>
<dbReference type="KEGG" id="sted:SPTER_28260"/>
<dbReference type="InterPro" id="IPR048844">
    <property type="entry name" value="LpdD_chaperone-like"/>
</dbReference>
<proteinExistence type="predicted"/>
<feature type="domain" description="Prenylated flavin chaperone LpdD-like" evidence="1">
    <location>
        <begin position="18"/>
        <end position="130"/>
    </location>
</feature>
<organism evidence="2 3">
    <name type="scientific">Sporomusa termitida</name>
    <dbReference type="NCBI Taxonomy" id="2377"/>
    <lineage>
        <taxon>Bacteria</taxon>
        <taxon>Bacillati</taxon>
        <taxon>Bacillota</taxon>
        <taxon>Negativicutes</taxon>
        <taxon>Selenomonadales</taxon>
        <taxon>Sporomusaceae</taxon>
        <taxon>Sporomusa</taxon>
    </lineage>
</organism>
<dbReference type="Proteomes" id="UP000320776">
    <property type="component" value="Chromosome"/>
</dbReference>
<evidence type="ECO:0000259" key="1">
    <source>
        <dbReference type="Pfam" id="PF21758"/>
    </source>
</evidence>
<name>A0A517DVU3_9FIRM</name>
<sequence>MTESNNQIEMRKLSWGTGVHKIEAAVCICGTDVVVVLAGGTGYHIGAVALGIPRPSLADSSQVSASASVLCVTGHQEDMLARNAARKIAAAIHCRVTVVAGIHIDKISTEDISQLIVNCKLLIKKIITDLNSLKK</sequence>
<dbReference type="EMBL" id="CP036259">
    <property type="protein sequence ID" value="QDR81443.1"/>
    <property type="molecule type" value="Genomic_DNA"/>
</dbReference>
<gene>
    <name evidence="2" type="ORF">SPTER_28260</name>
</gene>
<dbReference type="Pfam" id="PF21758">
    <property type="entry name" value="PAC_bac"/>
    <property type="match status" value="1"/>
</dbReference>
<accession>A0A517DVU3</accession>